<evidence type="ECO:0000313" key="8">
    <source>
        <dbReference type="Proteomes" id="UP001324115"/>
    </source>
</evidence>
<evidence type="ECO:0000313" key="7">
    <source>
        <dbReference type="EMBL" id="KAK4557466.1"/>
    </source>
</evidence>
<dbReference type="Pfam" id="PF11712">
    <property type="entry name" value="Vma12"/>
    <property type="match status" value="1"/>
</dbReference>
<evidence type="ECO:0000256" key="4">
    <source>
        <dbReference type="ARBA" id="ARBA00022989"/>
    </source>
</evidence>
<comment type="subcellular location">
    <subcellularLocation>
        <location evidence="1">Endoplasmic reticulum membrane</location>
        <topology evidence="1">Multi-pass membrane protein</topology>
    </subcellularLocation>
</comment>
<dbReference type="GO" id="GO:0005789">
    <property type="term" value="C:endoplasmic reticulum membrane"/>
    <property type="evidence" value="ECO:0007669"/>
    <property type="project" value="UniProtKB-SubCell"/>
</dbReference>
<protein>
    <recommendedName>
        <fullName evidence="9">ATPase, vacuolar ER assembly factor, Vma12</fullName>
    </recommendedName>
</protein>
<evidence type="ECO:0000256" key="3">
    <source>
        <dbReference type="ARBA" id="ARBA00022824"/>
    </source>
</evidence>
<dbReference type="Proteomes" id="UP001324115">
    <property type="component" value="Unassembled WGS sequence"/>
</dbReference>
<reference evidence="7 8" key="1">
    <citation type="journal article" date="2023" name="G3 (Bethesda)">
        <title>A haplotype-resolved chromosome-scale genome for Quercus rubra L. provides insights into the genetics of adaptive traits for red oak species.</title>
        <authorList>
            <person name="Kapoor B."/>
            <person name="Jenkins J."/>
            <person name="Schmutz J."/>
            <person name="Zhebentyayeva T."/>
            <person name="Kuelheim C."/>
            <person name="Coggeshall M."/>
            <person name="Heim C."/>
            <person name="Lasky J.R."/>
            <person name="Leites L."/>
            <person name="Islam-Faridi N."/>
            <person name="Romero-Severson J."/>
            <person name="DeLeo V.L."/>
            <person name="Lucas S.M."/>
            <person name="Lazic D."/>
            <person name="Gailing O."/>
            <person name="Carlson J."/>
            <person name="Staton M."/>
        </authorList>
    </citation>
    <scope>NUCLEOTIDE SEQUENCE [LARGE SCALE GENOMIC DNA]</scope>
    <source>
        <strain evidence="7">Pseudo-F2</strain>
    </source>
</reference>
<evidence type="ECO:0000256" key="6">
    <source>
        <dbReference type="SAM" id="Phobius"/>
    </source>
</evidence>
<feature type="transmembrane region" description="Helical" evidence="6">
    <location>
        <begin position="165"/>
        <end position="185"/>
    </location>
</feature>
<name>A0AAN7DY19_QUERU</name>
<keyword evidence="2 6" id="KW-0812">Transmembrane</keyword>
<accession>A0AAN7DY19</accession>
<keyword evidence="8" id="KW-1185">Reference proteome</keyword>
<dbReference type="EMBL" id="JAXUIC010000012">
    <property type="protein sequence ID" value="KAK4557465.1"/>
    <property type="molecule type" value="Genomic_DNA"/>
</dbReference>
<dbReference type="PANTHER" id="PTHR31394:SF1">
    <property type="entry name" value="TRANSMEMBRANE PROTEIN 199"/>
    <property type="match status" value="1"/>
</dbReference>
<organism evidence="7 8">
    <name type="scientific">Quercus rubra</name>
    <name type="common">Northern red oak</name>
    <name type="synonym">Quercus borealis</name>
    <dbReference type="NCBI Taxonomy" id="3512"/>
    <lineage>
        <taxon>Eukaryota</taxon>
        <taxon>Viridiplantae</taxon>
        <taxon>Streptophyta</taxon>
        <taxon>Embryophyta</taxon>
        <taxon>Tracheophyta</taxon>
        <taxon>Spermatophyta</taxon>
        <taxon>Magnoliopsida</taxon>
        <taxon>eudicotyledons</taxon>
        <taxon>Gunneridae</taxon>
        <taxon>Pentapetalae</taxon>
        <taxon>rosids</taxon>
        <taxon>fabids</taxon>
        <taxon>Fagales</taxon>
        <taxon>Fagaceae</taxon>
        <taxon>Quercus</taxon>
    </lineage>
</organism>
<keyword evidence="5 6" id="KW-0472">Membrane</keyword>
<dbReference type="PANTHER" id="PTHR31394">
    <property type="entry name" value="TRANSMEMBRANE PROTEIN 199"/>
    <property type="match status" value="1"/>
</dbReference>
<dbReference type="EMBL" id="JAXUIC010000012">
    <property type="protein sequence ID" value="KAK4557466.1"/>
    <property type="molecule type" value="Genomic_DNA"/>
</dbReference>
<keyword evidence="4 6" id="KW-1133">Transmembrane helix</keyword>
<dbReference type="AlphaFoldDB" id="A0AAN7DY19"/>
<comment type="caution">
    <text evidence="7">The sequence shown here is derived from an EMBL/GenBank/DDBJ whole genome shotgun (WGS) entry which is preliminary data.</text>
</comment>
<feature type="transmembrane region" description="Helical" evidence="6">
    <location>
        <begin position="132"/>
        <end position="153"/>
    </location>
</feature>
<keyword evidence="3" id="KW-0256">Endoplasmic reticulum</keyword>
<gene>
    <name evidence="7" type="ORF">RGQ29_007286</name>
</gene>
<evidence type="ECO:0000256" key="2">
    <source>
        <dbReference type="ARBA" id="ARBA00022692"/>
    </source>
</evidence>
<dbReference type="GO" id="GO:0070072">
    <property type="term" value="P:vacuolar proton-transporting V-type ATPase complex assembly"/>
    <property type="evidence" value="ECO:0007669"/>
    <property type="project" value="InterPro"/>
</dbReference>
<evidence type="ECO:0000256" key="1">
    <source>
        <dbReference type="ARBA" id="ARBA00004477"/>
    </source>
</evidence>
<evidence type="ECO:0008006" key="9">
    <source>
        <dbReference type="Google" id="ProtNLM"/>
    </source>
</evidence>
<proteinExistence type="predicted"/>
<evidence type="ECO:0000256" key="5">
    <source>
        <dbReference type="ARBA" id="ARBA00023136"/>
    </source>
</evidence>
<sequence>MKGEAQKPTGLVVSTTELIRSFLSTASEDPHLSPELQQIASDLLCQHNVPYKSLRALWFASQPTTRPTLIQLFSGSDFVFTTPKPRHKSEELKARLKKLEELAEKKAYAELVKDITPKEDDSEPFSSYKDQLGFGLHVVVTMFTGYLVGYAAFRALFNHSPVMNVAGGILGLVGAMLVETLLFIIRTSNQDSRSSSSASELKKNQ</sequence>
<dbReference type="InterPro" id="IPR021013">
    <property type="entry name" value="ATPase_Vma12"/>
</dbReference>